<keyword evidence="4" id="KW-1185">Reference proteome</keyword>
<proteinExistence type="predicted"/>
<dbReference type="EMBL" id="CAVNYO010000414">
    <property type="protein sequence ID" value="CAK5276858.1"/>
    <property type="molecule type" value="Genomic_DNA"/>
</dbReference>
<sequence>MKLEGSLRGPRPFQLGRRGLVALVSLALLSTHLAFAPFASVSQGSKTHAIPPECVRLHEPIPLKPSSEYLEKRVATGSDRFVPGTPPTLIKNAKIITGARNGTEVVYGDVLLDKGLVVAVGYIPDHFVLPPDVVVVDAAGKWITPGLVDAHSHLGVGSAPELSGASDTNSVAAPVLPWLRSVDGLNTHDDAYKLVVAGGVTTAQILPGSANNIGGQAFLIKLRPTKERSTSSMLLEPPPSLFLNGTEEPRETWRHMKHACGENPSRVHSQTRMDSAWEFRHAYEEARKVRDAQDAFCAKAERGEWDGRAQFPQSLKWEALVDVLRGKVKLSVHCYEAVDLDALVRLTNEFKFPVSSIHHAGETYLVPDLIKRAWGNIPSIALFASNFRKKREAYRGSEFATRILADNGLRVILKSDHPVLNSRYLMYEAQQAHYHSLNPGLALASVTAEPARVLGVDWRVGSIIEGYDADLVIWDSHPLALGATPMQVYIDGIAQLPELPGPVPKPDAFQHVPETPSWEKEIAETIEYEGLPPLEGRGFTGTVAFVDVRNVWMRNGAMGLRSLVDDSSEGNLTVVVHGGRIACAGSTADGGCASFMSGPIETVDLQGGSLAPGLTTFGSRLGLSEILQEPSTNDGNVFDPLTGSVPSILGHTVIRAVDGLQFAGRNTLYAFRYGVTTAVVAPQGYGFLQGLGVAFDTGSPHALAPGAIVQSETALHISMRSGMGASVSTQVATLRRMLSAGEGPWIRVREGEIPLVIKVDSADIMATVLALKAKHDAETGNTLQLTFVDAAEAHLLAEEIGKANVSVILSPARPYPESWNARRILPGPPLSAETAVVKLLRHGVNVGLGVPTDYDAKNSRFEMAWAALDSNGTIGYATAHALFSTNLERALGISDSHGADLVVLQAGGLMDLESKIVGVVSERKGLVRLF</sequence>
<evidence type="ECO:0000313" key="3">
    <source>
        <dbReference type="EMBL" id="CAK5276858.1"/>
    </source>
</evidence>
<dbReference type="PANTHER" id="PTHR43135:SF3">
    <property type="entry name" value="ALPHA-D-RIBOSE 1-METHYLPHOSPHONATE 5-TRIPHOSPHATE DIPHOSPHATASE"/>
    <property type="match status" value="1"/>
</dbReference>
<dbReference type="SUPFAM" id="SSF51338">
    <property type="entry name" value="Composite domain of metallo-dependent hydrolases"/>
    <property type="match status" value="1"/>
</dbReference>
<feature type="domain" description="Amidohydrolase-related" evidence="2">
    <location>
        <begin position="142"/>
        <end position="479"/>
    </location>
</feature>
<evidence type="ECO:0000259" key="2">
    <source>
        <dbReference type="Pfam" id="PF01979"/>
    </source>
</evidence>
<evidence type="ECO:0000256" key="1">
    <source>
        <dbReference type="SAM" id="SignalP"/>
    </source>
</evidence>
<gene>
    <name evidence="3" type="ORF">MYCIT1_LOCUS25467</name>
</gene>
<dbReference type="InterPro" id="IPR032466">
    <property type="entry name" value="Metal_Hydrolase"/>
</dbReference>
<protein>
    <recommendedName>
        <fullName evidence="2">Amidohydrolase-related domain-containing protein</fullName>
    </recommendedName>
</protein>
<accession>A0AAD2HL70</accession>
<reference evidence="3" key="1">
    <citation type="submission" date="2023-11" db="EMBL/GenBank/DDBJ databases">
        <authorList>
            <person name="De Vega J J."/>
            <person name="De Vega J J."/>
        </authorList>
    </citation>
    <scope>NUCLEOTIDE SEQUENCE</scope>
</reference>
<dbReference type="InterPro" id="IPR006680">
    <property type="entry name" value="Amidohydro-rel"/>
</dbReference>
<feature type="signal peptide" evidence="1">
    <location>
        <begin position="1"/>
        <end position="34"/>
    </location>
</feature>
<dbReference type="Gene3D" id="3.20.20.140">
    <property type="entry name" value="Metal-dependent hydrolases"/>
    <property type="match status" value="2"/>
</dbReference>
<keyword evidence="1" id="KW-0732">Signal</keyword>
<comment type="caution">
    <text evidence="3">The sequence shown here is derived from an EMBL/GenBank/DDBJ whole genome shotgun (WGS) entry which is preliminary data.</text>
</comment>
<dbReference type="Pfam" id="PF01979">
    <property type="entry name" value="Amidohydro_1"/>
    <property type="match status" value="1"/>
</dbReference>
<name>A0AAD2HL70_9AGAR</name>
<organism evidence="3 4">
    <name type="scientific">Mycena citricolor</name>
    <dbReference type="NCBI Taxonomy" id="2018698"/>
    <lineage>
        <taxon>Eukaryota</taxon>
        <taxon>Fungi</taxon>
        <taxon>Dikarya</taxon>
        <taxon>Basidiomycota</taxon>
        <taxon>Agaricomycotina</taxon>
        <taxon>Agaricomycetes</taxon>
        <taxon>Agaricomycetidae</taxon>
        <taxon>Agaricales</taxon>
        <taxon>Marasmiineae</taxon>
        <taxon>Mycenaceae</taxon>
        <taxon>Mycena</taxon>
    </lineage>
</organism>
<dbReference type="AlphaFoldDB" id="A0AAD2HL70"/>
<dbReference type="InterPro" id="IPR011059">
    <property type="entry name" value="Metal-dep_hydrolase_composite"/>
</dbReference>
<dbReference type="GO" id="GO:0016810">
    <property type="term" value="F:hydrolase activity, acting on carbon-nitrogen (but not peptide) bonds"/>
    <property type="evidence" value="ECO:0007669"/>
    <property type="project" value="InterPro"/>
</dbReference>
<dbReference type="InterPro" id="IPR051781">
    <property type="entry name" value="Metallo-dep_Hydrolase"/>
</dbReference>
<dbReference type="SUPFAM" id="SSF51556">
    <property type="entry name" value="Metallo-dependent hydrolases"/>
    <property type="match status" value="1"/>
</dbReference>
<evidence type="ECO:0000313" key="4">
    <source>
        <dbReference type="Proteomes" id="UP001295794"/>
    </source>
</evidence>
<feature type="chain" id="PRO_5042048421" description="Amidohydrolase-related domain-containing protein" evidence="1">
    <location>
        <begin position="35"/>
        <end position="930"/>
    </location>
</feature>
<dbReference type="PANTHER" id="PTHR43135">
    <property type="entry name" value="ALPHA-D-RIBOSE 1-METHYLPHOSPHONATE 5-TRIPHOSPHATE DIPHOSPHATASE"/>
    <property type="match status" value="1"/>
</dbReference>
<dbReference type="Proteomes" id="UP001295794">
    <property type="component" value="Unassembled WGS sequence"/>
</dbReference>